<geneLocation type="plasmid" evidence="2">
    <name>pJCM18538</name>
</geneLocation>
<reference evidence="2 3" key="1">
    <citation type="journal article" date="2019" name="Emerg. Microbes Infect.">
        <title>Comprehensive subspecies identification of 175 nontuberculous mycobacteria species based on 7547 genomic profiles.</title>
        <authorList>
            <person name="Matsumoto Y."/>
            <person name="Kinjo T."/>
            <person name="Motooka D."/>
            <person name="Nabeya D."/>
            <person name="Jung N."/>
            <person name="Uechi K."/>
            <person name="Horii T."/>
            <person name="Iida T."/>
            <person name="Fujita J."/>
            <person name="Nakamura S."/>
        </authorList>
    </citation>
    <scope>NUCLEOTIDE SEQUENCE [LARGE SCALE GENOMIC DNA]</scope>
    <source>
        <strain evidence="2 3">JCM 18538</strain>
        <plasmid evidence="2">pJCM18538</plasmid>
    </source>
</reference>
<dbReference type="Pfam" id="PF00934">
    <property type="entry name" value="PE"/>
    <property type="match status" value="1"/>
</dbReference>
<name>A0A7I7RSF4_9MYCO</name>
<accession>A0A7I7RSF4</accession>
<proteinExistence type="predicted"/>
<feature type="domain" description="PE" evidence="1">
    <location>
        <begin position="7"/>
        <end position="94"/>
    </location>
</feature>
<keyword evidence="2" id="KW-0614">Plasmid</keyword>
<dbReference type="InterPro" id="IPR000084">
    <property type="entry name" value="PE-PGRS_N"/>
</dbReference>
<sequence>MANNDGLQMQPTEVSDAARQLDDLANRIDDLMATERSNLATTPAGRDEVSTHAATTLEAVSTSFGESIDQGIVELRQVAATLRAHTDSVMAAEEGFAV</sequence>
<dbReference type="Gene3D" id="1.10.287.850">
    <property type="entry name" value="HP0062-like domain"/>
    <property type="match status" value="1"/>
</dbReference>
<dbReference type="RefSeq" id="WP_163916294.1">
    <property type="nucleotide sequence ID" value="NZ_AP022592.1"/>
</dbReference>
<evidence type="ECO:0000313" key="2">
    <source>
        <dbReference type="EMBL" id="BBY46735.1"/>
    </source>
</evidence>
<protein>
    <recommendedName>
        <fullName evidence="1">PE domain-containing protein</fullName>
    </recommendedName>
</protein>
<keyword evidence="3" id="KW-1185">Reference proteome</keyword>
<dbReference type="AlphaFoldDB" id="A0A7I7RSF4"/>
<evidence type="ECO:0000259" key="1">
    <source>
        <dbReference type="Pfam" id="PF00934"/>
    </source>
</evidence>
<dbReference type="EMBL" id="AP022592">
    <property type="protein sequence ID" value="BBY46735.1"/>
    <property type="molecule type" value="Genomic_DNA"/>
</dbReference>
<dbReference type="Proteomes" id="UP000467428">
    <property type="component" value="Plasmid pJCM18538"/>
</dbReference>
<gene>
    <name evidence="2" type="ORF">MARA_01650</name>
</gene>
<organism evidence="2 3">
    <name type="scientific">Mycolicibacterium arabiense</name>
    <dbReference type="NCBI Taxonomy" id="1286181"/>
    <lineage>
        <taxon>Bacteria</taxon>
        <taxon>Bacillati</taxon>
        <taxon>Actinomycetota</taxon>
        <taxon>Actinomycetes</taxon>
        <taxon>Mycobacteriales</taxon>
        <taxon>Mycobacteriaceae</taxon>
        <taxon>Mycolicibacterium</taxon>
    </lineage>
</organism>
<evidence type="ECO:0000313" key="3">
    <source>
        <dbReference type="Proteomes" id="UP000467428"/>
    </source>
</evidence>
<dbReference type="KEGG" id="marz:MARA_01650"/>